<organism evidence="3 4">
    <name type="scientific">Prorocentrum cordatum</name>
    <dbReference type="NCBI Taxonomy" id="2364126"/>
    <lineage>
        <taxon>Eukaryota</taxon>
        <taxon>Sar</taxon>
        <taxon>Alveolata</taxon>
        <taxon>Dinophyceae</taxon>
        <taxon>Prorocentrales</taxon>
        <taxon>Prorocentraceae</taxon>
        <taxon>Prorocentrum</taxon>
    </lineage>
</organism>
<accession>A0ABN9UL86</accession>
<keyword evidence="2" id="KW-1133">Transmembrane helix</keyword>
<keyword evidence="2" id="KW-0472">Membrane</keyword>
<keyword evidence="4" id="KW-1185">Reference proteome</keyword>
<reference evidence="3" key="1">
    <citation type="submission" date="2023-10" db="EMBL/GenBank/DDBJ databases">
        <authorList>
            <person name="Chen Y."/>
            <person name="Shah S."/>
            <person name="Dougan E. K."/>
            <person name="Thang M."/>
            <person name="Chan C."/>
        </authorList>
    </citation>
    <scope>NUCLEOTIDE SEQUENCE [LARGE SCALE GENOMIC DNA]</scope>
</reference>
<comment type="caution">
    <text evidence="3">The sequence shown here is derived from an EMBL/GenBank/DDBJ whole genome shotgun (WGS) entry which is preliminary data.</text>
</comment>
<evidence type="ECO:0000256" key="1">
    <source>
        <dbReference type="SAM" id="MobiDB-lite"/>
    </source>
</evidence>
<dbReference type="EMBL" id="CAUYUJ010015856">
    <property type="protein sequence ID" value="CAK0858954.1"/>
    <property type="molecule type" value="Genomic_DNA"/>
</dbReference>
<protein>
    <submittedName>
        <fullName evidence="3">Uncharacterized protein</fullName>
    </submittedName>
</protein>
<feature type="region of interest" description="Disordered" evidence="1">
    <location>
        <begin position="624"/>
        <end position="643"/>
    </location>
</feature>
<feature type="compositionally biased region" description="Basic and acidic residues" evidence="1">
    <location>
        <begin position="624"/>
        <end position="634"/>
    </location>
</feature>
<gene>
    <name evidence="3" type="ORF">PCOR1329_LOCUS48487</name>
</gene>
<proteinExistence type="predicted"/>
<evidence type="ECO:0000256" key="2">
    <source>
        <dbReference type="SAM" id="Phobius"/>
    </source>
</evidence>
<dbReference type="Proteomes" id="UP001189429">
    <property type="component" value="Unassembled WGS sequence"/>
</dbReference>
<feature type="transmembrane region" description="Helical" evidence="2">
    <location>
        <begin position="206"/>
        <end position="227"/>
    </location>
</feature>
<sequence length="1363" mass="147976">MTLAACSVHATVGLEAPIGLTWGGALHLSAARAAAAAAGGRGAPRALARCHAAVDTALVAAPPEARLLRGAALPALWGDRYGPALEALGTFLARAAERERQEFGPSPAPAADFFAEPVGPGAWLRLLGGAPEAGAAASLPEGLGLLRPGAAAAALAEGLIVRLDTLRSSKQKVLPNVELVGHTAPYWAVLACTLEFRHIYSPATVVIAWVFVIVCFTAHLLMALRFLDLAWPDGHHLTEMADRPGKEWWPRQWSVPSAFSKAMWLLAPPRKLEPGQDCLLHEMADLSNIGGGVRCRKRKDANVPKKAQLSRSREVTKEDLLNLDSAIASKMGKLKKQLEKDGVMDEEQRKKFFDEQRKWEPVHRKLNPNNGLEAIIGNGDGSLGPKMPKKEIDVTLHDVSSLVQELAEADVRFSGRRSRDPELDAAGQYISGSLFHAQAGGRRPPDLPWQLTRVAISTSVIVWLYMIIVSVCESIMGPESLMKPPGEPPWIRDTKRRHYTQGWVHTSKSETYPTDYKLWSASTASYGHESEDGHGHRRLGGLNETQGLETAYSALLEVLPRLGELVDAAGGRAISVPMPLEADAATGHRAHGVRAPAAPVMGASFMAPEPRVRDVRWRGWPGEQEHEVRRETRQQTRRRRQPRMSWLEEVQGRTATPLRQETRWLMPRALSSFGRGQGAADSLELEVRGMKRTGATVVIEEKGPDGDLEGARQATGSTEARPFSVGKAADVRGGTLTGRAAGAARRRASPGRASQEAAFRLWPRAALLSGARGHWSILEHLEVKPVEKTISEQNKRLDDDESRLRRAVGMARTGQPLAPMSVAFNPDTLDLEADVLGQIAEEILDSELPHLCEVRPHEDPLVEAWLQRWVDGEDAGADRLQLQSSCLVPLLTLAMERPEVCPNFCGQLSEFEHALEGWLRAWPPAEPPRRAGPGAGGPSAEALELELHGVLALLRGEVYSLALLEEGRPPEMRQPPVALGGEPADSFRGVAMGWVLKLDLLYGKPVLQQPERMAAAVGPRAQHGLSLLRWDVDQMEQLLSCAFFRPDEDHLWELAQQWLQENGGGEEAEARLSRALAPHLLDGAAAAGAEEAEEEPLFEATLVRAPSFGAVARHGSCTTAAFGDHSALHREQLEGVPWLRWRNAAREDQILGASRQLLASDVLMSPASGGIFRLELRMLSGSDAEAAHLFEVGVAVERKAGQAGVVFGPGGARAPPRGALDSPAGDEAPVFFNLFDARDILLEGVRLVIEVDVGAGCARVRNVPSVLEDDDRHASLVAWLQARSRVAAKDVRPAGEVDCHMFREHARHLQELANQGKLDRGLASMVHGDAGVQAVHATNSDFLASESYCFYVVVPAGVEVEIF</sequence>
<name>A0ABN9UL86_9DINO</name>
<evidence type="ECO:0000313" key="4">
    <source>
        <dbReference type="Proteomes" id="UP001189429"/>
    </source>
</evidence>
<keyword evidence="2" id="KW-0812">Transmembrane</keyword>
<evidence type="ECO:0000313" key="3">
    <source>
        <dbReference type="EMBL" id="CAK0858954.1"/>
    </source>
</evidence>
<feature type="region of interest" description="Disordered" evidence="1">
    <location>
        <begin position="702"/>
        <end position="721"/>
    </location>
</feature>